<dbReference type="Gene3D" id="3.40.50.10420">
    <property type="entry name" value="NagB/RpiA/CoA transferase-like"/>
    <property type="match status" value="1"/>
</dbReference>
<keyword evidence="4" id="KW-0460">Magnesium</keyword>
<proteinExistence type="inferred from homology"/>
<keyword evidence="6" id="KW-1185">Reference proteome</keyword>
<comment type="similarity">
    <text evidence="1 4">Belongs to the 5-formyltetrahydrofolate cyclo-ligase family.</text>
</comment>
<evidence type="ECO:0000313" key="6">
    <source>
        <dbReference type="Proteomes" id="UP000677537"/>
    </source>
</evidence>
<organism evidence="5 6">
    <name type="scientific">Roseomonas indoligenes</name>
    <dbReference type="NCBI Taxonomy" id="2820811"/>
    <lineage>
        <taxon>Bacteria</taxon>
        <taxon>Pseudomonadati</taxon>
        <taxon>Pseudomonadota</taxon>
        <taxon>Alphaproteobacteria</taxon>
        <taxon>Acetobacterales</taxon>
        <taxon>Roseomonadaceae</taxon>
        <taxon>Roseomonas</taxon>
    </lineage>
</organism>
<dbReference type="SUPFAM" id="SSF100950">
    <property type="entry name" value="NagB/RpiA/CoA transferase-like"/>
    <property type="match status" value="1"/>
</dbReference>
<dbReference type="EC" id="6.3.3.2" evidence="4"/>
<dbReference type="GO" id="GO:0030272">
    <property type="term" value="F:5-formyltetrahydrofolate cyclo-ligase activity"/>
    <property type="evidence" value="ECO:0007669"/>
    <property type="project" value="UniProtKB-EC"/>
</dbReference>
<dbReference type="EMBL" id="JAGIZA010000005">
    <property type="protein sequence ID" value="MBP0493345.1"/>
    <property type="molecule type" value="Genomic_DNA"/>
</dbReference>
<evidence type="ECO:0000256" key="3">
    <source>
        <dbReference type="ARBA" id="ARBA00022840"/>
    </source>
</evidence>
<comment type="caution">
    <text evidence="5">The sequence shown here is derived from an EMBL/GenBank/DDBJ whole genome shotgun (WGS) entry which is preliminary data.</text>
</comment>
<dbReference type="Pfam" id="PF01812">
    <property type="entry name" value="5-FTHF_cyc-lig"/>
    <property type="match status" value="1"/>
</dbReference>
<dbReference type="GO" id="GO:0046872">
    <property type="term" value="F:metal ion binding"/>
    <property type="evidence" value="ECO:0007669"/>
    <property type="project" value="UniProtKB-KW"/>
</dbReference>
<dbReference type="AlphaFoldDB" id="A0A940S5V5"/>
<comment type="cofactor">
    <cofactor evidence="4">
        <name>Mg(2+)</name>
        <dbReference type="ChEBI" id="CHEBI:18420"/>
    </cofactor>
</comment>
<dbReference type="GO" id="GO:0035999">
    <property type="term" value="P:tetrahydrofolate interconversion"/>
    <property type="evidence" value="ECO:0007669"/>
    <property type="project" value="TreeGrafter"/>
</dbReference>
<sequence>MAAPHFSPTGTGDDAALRAAKIVAREEAQARRARADAAGTGPALAAHVLRYAPPPAGAVVAGFWPMGHEIDVRPLMRALEGRGHRLCLPRTPKRGLPLDFRAFAFGDPMAKGPFGTLQPGEDAPVLAPDWVIVPLLAFDRAGQRLGYGGGYYDRTLAALPAVGTLGVAFACQEMDSVPCGPHDAPLDAVATELGVMRFGILPGGGSAA</sequence>
<dbReference type="PANTHER" id="PTHR23407:SF1">
    <property type="entry name" value="5-FORMYLTETRAHYDROFOLATE CYCLO-LIGASE"/>
    <property type="match status" value="1"/>
</dbReference>
<keyword evidence="3 4" id="KW-0067">ATP-binding</keyword>
<evidence type="ECO:0000256" key="2">
    <source>
        <dbReference type="ARBA" id="ARBA00022741"/>
    </source>
</evidence>
<dbReference type="InterPro" id="IPR024185">
    <property type="entry name" value="FTHF_cligase-like_sf"/>
</dbReference>
<accession>A0A940S5V5</accession>
<comment type="catalytic activity">
    <reaction evidence="4">
        <text>(6S)-5-formyl-5,6,7,8-tetrahydrofolate + ATP = (6R)-5,10-methenyltetrahydrofolate + ADP + phosphate</text>
        <dbReference type="Rhea" id="RHEA:10488"/>
        <dbReference type="ChEBI" id="CHEBI:30616"/>
        <dbReference type="ChEBI" id="CHEBI:43474"/>
        <dbReference type="ChEBI" id="CHEBI:57455"/>
        <dbReference type="ChEBI" id="CHEBI:57457"/>
        <dbReference type="ChEBI" id="CHEBI:456216"/>
        <dbReference type="EC" id="6.3.3.2"/>
    </reaction>
</comment>
<dbReference type="RefSeq" id="WP_209373551.1">
    <property type="nucleotide sequence ID" value="NZ_JAGIZA010000005.1"/>
</dbReference>
<protein>
    <recommendedName>
        <fullName evidence="4">5-formyltetrahydrofolate cyclo-ligase</fullName>
        <ecNumber evidence="4">6.3.3.2</ecNumber>
    </recommendedName>
</protein>
<keyword evidence="5" id="KW-0436">Ligase</keyword>
<evidence type="ECO:0000256" key="1">
    <source>
        <dbReference type="ARBA" id="ARBA00010638"/>
    </source>
</evidence>
<dbReference type="GO" id="GO:0005524">
    <property type="term" value="F:ATP binding"/>
    <property type="evidence" value="ECO:0007669"/>
    <property type="project" value="UniProtKB-KW"/>
</dbReference>
<dbReference type="PANTHER" id="PTHR23407">
    <property type="entry name" value="ATPASE INHIBITOR/5-FORMYLTETRAHYDROFOLATE CYCLO-LIGASE"/>
    <property type="match status" value="1"/>
</dbReference>
<dbReference type="InterPro" id="IPR037171">
    <property type="entry name" value="NagB/RpiA_transferase-like"/>
</dbReference>
<reference evidence="5" key="1">
    <citation type="submission" date="2021-03" db="EMBL/GenBank/DDBJ databases">
        <authorList>
            <person name="So Y."/>
        </authorList>
    </citation>
    <scope>NUCLEOTIDE SEQUENCE</scope>
    <source>
        <strain evidence="5">SG15</strain>
    </source>
</reference>
<dbReference type="InterPro" id="IPR002698">
    <property type="entry name" value="FTHF_cligase"/>
</dbReference>
<dbReference type="GO" id="GO:0009396">
    <property type="term" value="P:folic acid-containing compound biosynthetic process"/>
    <property type="evidence" value="ECO:0007669"/>
    <property type="project" value="TreeGrafter"/>
</dbReference>
<keyword evidence="2 4" id="KW-0547">Nucleotide-binding</keyword>
<dbReference type="Proteomes" id="UP000677537">
    <property type="component" value="Unassembled WGS sequence"/>
</dbReference>
<keyword evidence="4" id="KW-0479">Metal-binding</keyword>
<gene>
    <name evidence="5" type="ORF">J5Y10_11210</name>
</gene>
<name>A0A940S5V5_9PROT</name>
<dbReference type="NCBIfam" id="TIGR02727">
    <property type="entry name" value="MTHFS_bact"/>
    <property type="match status" value="1"/>
</dbReference>
<evidence type="ECO:0000313" key="5">
    <source>
        <dbReference type="EMBL" id="MBP0493345.1"/>
    </source>
</evidence>
<evidence type="ECO:0000256" key="4">
    <source>
        <dbReference type="RuleBase" id="RU361279"/>
    </source>
</evidence>